<evidence type="ECO:0000313" key="4">
    <source>
        <dbReference type="Proteomes" id="UP001162131"/>
    </source>
</evidence>
<reference evidence="3" key="1">
    <citation type="submission" date="2021-09" db="EMBL/GenBank/DDBJ databases">
        <authorList>
            <consortium name="AG Swart"/>
            <person name="Singh M."/>
            <person name="Singh A."/>
            <person name="Seah K."/>
            <person name="Emmerich C."/>
        </authorList>
    </citation>
    <scope>NUCLEOTIDE SEQUENCE</scope>
    <source>
        <strain evidence="3">ATCC30299</strain>
    </source>
</reference>
<feature type="region of interest" description="Disordered" evidence="2">
    <location>
        <begin position="193"/>
        <end position="215"/>
    </location>
</feature>
<keyword evidence="1" id="KW-0175">Coiled coil</keyword>
<protein>
    <submittedName>
        <fullName evidence="3">Uncharacterized protein</fullName>
    </submittedName>
</protein>
<name>A0AAU9JYJ3_9CILI</name>
<dbReference type="EMBL" id="CAJZBQ010000054">
    <property type="protein sequence ID" value="CAG9332329.1"/>
    <property type="molecule type" value="Genomic_DNA"/>
</dbReference>
<organism evidence="3 4">
    <name type="scientific">Blepharisma stoltei</name>
    <dbReference type="NCBI Taxonomy" id="1481888"/>
    <lineage>
        <taxon>Eukaryota</taxon>
        <taxon>Sar</taxon>
        <taxon>Alveolata</taxon>
        <taxon>Ciliophora</taxon>
        <taxon>Postciliodesmatophora</taxon>
        <taxon>Heterotrichea</taxon>
        <taxon>Heterotrichida</taxon>
        <taxon>Blepharismidae</taxon>
        <taxon>Blepharisma</taxon>
    </lineage>
</organism>
<comment type="caution">
    <text evidence="3">The sequence shown here is derived from an EMBL/GenBank/DDBJ whole genome shotgun (WGS) entry which is preliminary data.</text>
</comment>
<dbReference type="AlphaFoldDB" id="A0AAU9JYJ3"/>
<accession>A0AAU9JYJ3</accession>
<evidence type="ECO:0000256" key="1">
    <source>
        <dbReference type="SAM" id="Coils"/>
    </source>
</evidence>
<gene>
    <name evidence="3" type="ORF">BSTOLATCC_MIC55779</name>
</gene>
<feature type="coiled-coil region" evidence="1">
    <location>
        <begin position="579"/>
        <end position="635"/>
    </location>
</feature>
<proteinExistence type="predicted"/>
<evidence type="ECO:0000256" key="2">
    <source>
        <dbReference type="SAM" id="MobiDB-lite"/>
    </source>
</evidence>
<feature type="region of interest" description="Disordered" evidence="2">
    <location>
        <begin position="795"/>
        <end position="816"/>
    </location>
</feature>
<dbReference type="Proteomes" id="UP001162131">
    <property type="component" value="Unassembled WGS sequence"/>
</dbReference>
<feature type="region of interest" description="Disordered" evidence="2">
    <location>
        <begin position="537"/>
        <end position="561"/>
    </location>
</feature>
<feature type="coiled-coil region" evidence="1">
    <location>
        <begin position="222"/>
        <end position="249"/>
    </location>
</feature>
<evidence type="ECO:0000313" key="3">
    <source>
        <dbReference type="EMBL" id="CAG9332329.1"/>
    </source>
</evidence>
<keyword evidence="4" id="KW-1185">Reference proteome</keyword>
<sequence>MQNNFPAPLGEMVNFRIDTSKLQSNLDYLHNSIASTKKDIDNANTHFQSDLAGIHSEIDELKKLEPKVASFSDHINESENLKRKIDAWDDRFKSLDEKIFNVQYEANANLKELSNTIEITINSTKNDLENTINDIRQDFEECFSKQLGLIEKTNSEKFERLENILNYELKRRCTLKKVKKLIKTELLKNPQTVQSSIMNNKENEEDGKKEEKDEDSMDDYNLNEIFLRLNNLEKRMSTERQQVAVFSQKAEEILQTDSVPDKSELLNEFQLKFIRIVGEINQLKEILNTIPNKPAEPTPELTVSTEGFNSFEILDKKILSMENSYSRTIENLKNQIESMKYTSGADKRKQSISVKSIHDLNNLEQNISAHIESTTEQVYKEINFIKSEISTIQNNLTLKVFRAELEEIIEKLNKQKSRSAQKVETPKNNENVGFDFKSLETRVNSMWISLEKVHKMEEAFQKVINENIDVKIHKFDEKLDSQYRELTEKMQELQRFCVAETGDKGDRIDIFIEKVQMIEEEIRMVKAHRRPTVQLQPIESQNIANAKQEEEEEESDRSLDSSFQYKTLTSQLKVQDAYIKQANSNIQKLTLDVKRIQEIIDKNQEDGLNAYLNQLEELKANLSEVMTKVQEGSRLNQRDFSMLTDLYHIVEGKGNKDEILEKVDRRELKQAYWNLSKKIDSVQGELKTIEESKRRVVAKIDKPTLFKQKDNNECLACGQNIPAPSYSAREWTNSGSFPALTHSRFGPGFSKILPMVHASSEAFINLHLKSKSELPFPVIKPIEKSIDNSFKALSSTRSNKTSSRTARVSTTIGKDR</sequence>
<feature type="compositionally biased region" description="Low complexity" evidence="2">
    <location>
        <begin position="795"/>
        <end position="807"/>
    </location>
</feature>